<name>A0A8J7C5S6_9CYAN</name>
<protein>
    <submittedName>
        <fullName evidence="2">Uncharacterized protein</fullName>
    </submittedName>
</protein>
<evidence type="ECO:0000256" key="1">
    <source>
        <dbReference type="SAM" id="MobiDB-lite"/>
    </source>
</evidence>
<evidence type="ECO:0000313" key="2">
    <source>
        <dbReference type="EMBL" id="MBD2773444.1"/>
    </source>
</evidence>
<feature type="compositionally biased region" description="Polar residues" evidence="1">
    <location>
        <begin position="1"/>
        <end position="13"/>
    </location>
</feature>
<dbReference type="RefSeq" id="WP_190829266.1">
    <property type="nucleotide sequence ID" value="NZ_CAWPPI010000053.1"/>
</dbReference>
<organism evidence="2 3">
    <name type="scientific">Iningainema tapete BLCC-T55</name>
    <dbReference type="NCBI Taxonomy" id="2748662"/>
    <lineage>
        <taxon>Bacteria</taxon>
        <taxon>Bacillati</taxon>
        <taxon>Cyanobacteriota</taxon>
        <taxon>Cyanophyceae</taxon>
        <taxon>Nostocales</taxon>
        <taxon>Scytonemataceae</taxon>
        <taxon>Iningainema tapete</taxon>
    </lineage>
</organism>
<reference evidence="2" key="1">
    <citation type="submission" date="2020-09" db="EMBL/GenBank/DDBJ databases">
        <title>Iningainema tapete sp. nov. (Scytonemataceae, Cyanobacteria) from greenhouses in central Florida (USA) produces two types of nodularin with biosynthetic potential for microcystin-LR and anabaenopeptins.</title>
        <authorList>
            <person name="Berthold D.E."/>
            <person name="Lefler F.W."/>
            <person name="Huang I.-S."/>
            <person name="Abdulla H."/>
            <person name="Zimba P.V."/>
            <person name="Laughinghouse H.D. IV."/>
        </authorList>
    </citation>
    <scope>NUCLEOTIDE SEQUENCE</scope>
    <source>
        <strain evidence="2">BLCCT55</strain>
    </source>
</reference>
<feature type="compositionally biased region" description="Basic and acidic residues" evidence="1">
    <location>
        <begin position="36"/>
        <end position="50"/>
    </location>
</feature>
<proteinExistence type="predicted"/>
<comment type="caution">
    <text evidence="2">The sequence shown here is derived from an EMBL/GenBank/DDBJ whole genome shotgun (WGS) entry which is preliminary data.</text>
</comment>
<sequence length="73" mass="8064">MSSKETTPNQAEKTNPEADASQLSPEVLDMIKHPPSIDDVMRDLPPEEVRNNPAIVPEMLDEPSDEMTGFGKD</sequence>
<feature type="region of interest" description="Disordered" evidence="1">
    <location>
        <begin position="36"/>
        <end position="73"/>
    </location>
</feature>
<feature type="region of interest" description="Disordered" evidence="1">
    <location>
        <begin position="1"/>
        <end position="23"/>
    </location>
</feature>
<dbReference type="Proteomes" id="UP000629098">
    <property type="component" value="Unassembled WGS sequence"/>
</dbReference>
<keyword evidence="3" id="KW-1185">Reference proteome</keyword>
<evidence type="ECO:0000313" key="3">
    <source>
        <dbReference type="Proteomes" id="UP000629098"/>
    </source>
</evidence>
<accession>A0A8J7C5S6</accession>
<gene>
    <name evidence="2" type="ORF">ICL16_15525</name>
</gene>
<dbReference type="EMBL" id="JACXAE010000053">
    <property type="protein sequence ID" value="MBD2773444.1"/>
    <property type="molecule type" value="Genomic_DNA"/>
</dbReference>
<dbReference type="AlphaFoldDB" id="A0A8J7C5S6"/>